<accession>A0ABQ1PUJ4</accession>
<evidence type="ECO:0008006" key="3">
    <source>
        <dbReference type="Google" id="ProtNLM"/>
    </source>
</evidence>
<name>A0ABQ1PUJ4_9BACI</name>
<dbReference type="Proteomes" id="UP000642571">
    <property type="component" value="Unassembled WGS sequence"/>
</dbReference>
<protein>
    <recommendedName>
        <fullName evidence="3">Aminoglycoside phosphotransferase domain-containing protein</fullName>
    </recommendedName>
</protein>
<organism evidence="1 2">
    <name type="scientific">Pontibacillus salipaludis</name>
    <dbReference type="NCBI Taxonomy" id="1697394"/>
    <lineage>
        <taxon>Bacteria</taxon>
        <taxon>Bacillati</taxon>
        <taxon>Bacillota</taxon>
        <taxon>Bacilli</taxon>
        <taxon>Bacillales</taxon>
        <taxon>Bacillaceae</taxon>
        <taxon>Pontibacillus</taxon>
    </lineage>
</organism>
<reference evidence="2" key="1">
    <citation type="journal article" date="2019" name="Int. J. Syst. Evol. Microbiol.">
        <title>The Global Catalogue of Microorganisms (GCM) 10K type strain sequencing project: providing services to taxonomists for standard genome sequencing and annotation.</title>
        <authorList>
            <consortium name="The Broad Institute Genomics Platform"/>
            <consortium name="The Broad Institute Genome Sequencing Center for Infectious Disease"/>
            <person name="Wu L."/>
            <person name="Ma J."/>
        </authorList>
    </citation>
    <scope>NUCLEOTIDE SEQUENCE [LARGE SCALE GENOMIC DNA]</scope>
    <source>
        <strain evidence="2">CGMCC 1.15353</strain>
    </source>
</reference>
<proteinExistence type="predicted"/>
<dbReference type="Gene3D" id="3.90.1200.10">
    <property type="match status" value="1"/>
</dbReference>
<dbReference type="EMBL" id="BMIN01000003">
    <property type="protein sequence ID" value="GGD03669.1"/>
    <property type="molecule type" value="Genomic_DNA"/>
</dbReference>
<gene>
    <name evidence="1" type="ORF">GCM10011389_09030</name>
</gene>
<dbReference type="RefSeq" id="WP_188651319.1">
    <property type="nucleotide sequence ID" value="NZ_BMIN01000003.1"/>
</dbReference>
<dbReference type="InterPro" id="IPR011009">
    <property type="entry name" value="Kinase-like_dom_sf"/>
</dbReference>
<dbReference type="SUPFAM" id="SSF56112">
    <property type="entry name" value="Protein kinase-like (PK-like)"/>
    <property type="match status" value="1"/>
</dbReference>
<keyword evidence="2" id="KW-1185">Reference proteome</keyword>
<sequence>MKKLKGGVGSDFPFSFFEEKAGLFIRNFKIIKPHVLLVSAASGAFILKRNSSIHSVRQQWELFKGLPGNCPVIPFYPFPSGDLYLRDEHGSTWTLAPYMNGGKALSYKRKWDRTAAVDVLNRFHQQAEGVKVNSLIVKQPLYMHWRKRFRLFENDYDVFRRYGYGDLFDSLCRTSEKAYNLFMKLDWYGIENRGVNELSWVHGDVAAHNFLKGEHNKVYLIDFDLASQSPKVYDWIQMAQRFLPFLEDHEEIAYIERILTKEERPFFRLGLAIPASLVREWNTFQASHPSSSEVLYYLEVLNGRWHKQLTFVEQNKIMLT</sequence>
<evidence type="ECO:0000313" key="1">
    <source>
        <dbReference type="EMBL" id="GGD03669.1"/>
    </source>
</evidence>
<comment type="caution">
    <text evidence="1">The sequence shown here is derived from an EMBL/GenBank/DDBJ whole genome shotgun (WGS) entry which is preliminary data.</text>
</comment>
<evidence type="ECO:0000313" key="2">
    <source>
        <dbReference type="Proteomes" id="UP000642571"/>
    </source>
</evidence>